<dbReference type="InterPro" id="IPR023574">
    <property type="entry name" value="Ribosomal_uL4_dom_sf"/>
</dbReference>
<dbReference type="InterPro" id="IPR002136">
    <property type="entry name" value="Ribosomal_uL4"/>
</dbReference>
<reference evidence="8" key="1">
    <citation type="submission" date="2011-06" db="EMBL/GenBank/DDBJ databases">
        <authorList>
            <consortium name="US DOE Joint Genome Institute (JGI-PGF)"/>
            <person name="Lucas S."/>
            <person name="Han J."/>
            <person name="Lapidus A."/>
            <person name="Cheng J.-F."/>
            <person name="Goodwin L."/>
            <person name="Pitluck S."/>
            <person name="Peters L."/>
            <person name="Land M.L."/>
            <person name="Hauser L."/>
            <person name="Vogl K."/>
            <person name="Liu Z."/>
            <person name="Overmann J."/>
            <person name="Frigaard N.-U."/>
            <person name="Bryant D.A."/>
            <person name="Woyke T.J."/>
        </authorList>
    </citation>
    <scope>NUCLEOTIDE SEQUENCE [LARGE SCALE GENOMIC DNA]</scope>
    <source>
        <strain evidence="8">970</strain>
    </source>
</reference>
<evidence type="ECO:0000256" key="4">
    <source>
        <dbReference type="ARBA" id="ARBA00035244"/>
    </source>
</evidence>
<evidence type="ECO:0000256" key="1">
    <source>
        <dbReference type="ARBA" id="ARBA00010528"/>
    </source>
</evidence>
<gene>
    <name evidence="5" type="primary">rplD</name>
    <name evidence="7" type="ORF">Thi970DRAFT_01958</name>
</gene>
<keyword evidence="5" id="KW-0699">rRNA-binding</keyword>
<dbReference type="GO" id="GO:1990904">
    <property type="term" value="C:ribonucleoprotein complex"/>
    <property type="evidence" value="ECO:0007669"/>
    <property type="project" value="UniProtKB-KW"/>
</dbReference>
<dbReference type="eggNOG" id="COG0088">
    <property type="taxonomic scope" value="Bacteria"/>
</dbReference>
<evidence type="ECO:0000313" key="7">
    <source>
        <dbReference type="EMBL" id="EIC21729.1"/>
    </source>
</evidence>
<reference evidence="7 8" key="2">
    <citation type="submission" date="2011-11" db="EMBL/GenBank/DDBJ databases">
        <authorList>
            <consortium name="US DOE Joint Genome Institute"/>
            <person name="Lucas S."/>
            <person name="Han J."/>
            <person name="Lapidus A."/>
            <person name="Cheng J.-F."/>
            <person name="Goodwin L."/>
            <person name="Pitluck S."/>
            <person name="Peters L."/>
            <person name="Ovchinnikova G."/>
            <person name="Zhang X."/>
            <person name="Detter J.C."/>
            <person name="Han C."/>
            <person name="Tapia R."/>
            <person name="Land M."/>
            <person name="Hauser L."/>
            <person name="Kyrpides N."/>
            <person name="Ivanova N."/>
            <person name="Pagani I."/>
            <person name="Vogl K."/>
            <person name="Liu Z."/>
            <person name="Overmann J."/>
            <person name="Frigaard N.-U."/>
            <person name="Bryant D."/>
            <person name="Woyke T."/>
        </authorList>
    </citation>
    <scope>NUCLEOTIDE SEQUENCE [LARGE SCALE GENOMIC DNA]</scope>
    <source>
        <strain evidence="7 8">970</strain>
    </source>
</reference>
<dbReference type="RefSeq" id="WP_009148313.1">
    <property type="nucleotide sequence ID" value="NZ_CP121471.1"/>
</dbReference>
<comment type="subunit">
    <text evidence="5">Part of the 50S ribosomal subunit.</text>
</comment>
<dbReference type="PANTHER" id="PTHR10746">
    <property type="entry name" value="50S RIBOSOMAL PROTEIN L4"/>
    <property type="match status" value="1"/>
</dbReference>
<dbReference type="GO" id="GO:0003735">
    <property type="term" value="F:structural constituent of ribosome"/>
    <property type="evidence" value="ECO:0007669"/>
    <property type="project" value="InterPro"/>
</dbReference>
<feature type="region of interest" description="Disordered" evidence="6">
    <location>
        <begin position="43"/>
        <end position="87"/>
    </location>
</feature>
<dbReference type="GO" id="GO:0019843">
    <property type="term" value="F:rRNA binding"/>
    <property type="evidence" value="ECO:0007669"/>
    <property type="project" value="UniProtKB-UniRule"/>
</dbReference>
<comment type="function">
    <text evidence="5">One of the primary rRNA binding proteins, this protein initially binds near the 5'-end of the 23S rRNA. It is important during the early stages of 50S assembly. It makes multiple contacts with different domains of the 23S rRNA in the assembled 50S subunit and ribosome.</text>
</comment>
<keyword evidence="2 5" id="KW-0689">Ribosomal protein</keyword>
<keyword evidence="3 5" id="KW-0687">Ribonucleoprotein</keyword>
<name>H8Z321_9GAMM</name>
<evidence type="ECO:0000256" key="5">
    <source>
        <dbReference type="HAMAP-Rule" id="MF_01328"/>
    </source>
</evidence>
<sequence length="204" mass="22489">MQLVTRTGNDSTGVLEVSDQVFGADYKPDLVHQVVTAYMAGARQGTKAQKNRAQVRGGGSKPYRQKGTGRARAGTTRGPLWRGGGMTFPARPRSFEQKVNRKMYRGAVRSILSELARQERLTVVPEFKIAEAKTKAMVARLQELNVTDVLIIVEGFDEALLLASRNLHKVDVVTAGEVDPVNLIAFERIIVTETAVRQLEGRLQ</sequence>
<dbReference type="Pfam" id="PF00573">
    <property type="entry name" value="Ribosomal_L4"/>
    <property type="match status" value="1"/>
</dbReference>
<dbReference type="OrthoDB" id="9803201at2"/>
<dbReference type="EMBL" id="JH603169">
    <property type="protein sequence ID" value="EIC21729.1"/>
    <property type="molecule type" value="Genomic_DNA"/>
</dbReference>
<evidence type="ECO:0000256" key="2">
    <source>
        <dbReference type="ARBA" id="ARBA00022980"/>
    </source>
</evidence>
<dbReference type="HAMAP" id="MF_01328_B">
    <property type="entry name" value="Ribosomal_uL4_B"/>
    <property type="match status" value="1"/>
</dbReference>
<protein>
    <recommendedName>
        <fullName evidence="4 5">Large ribosomal subunit protein uL4</fullName>
    </recommendedName>
</protein>
<organism evidence="7 8">
    <name type="scientific">Thiorhodovibrio frisius</name>
    <dbReference type="NCBI Taxonomy" id="631362"/>
    <lineage>
        <taxon>Bacteria</taxon>
        <taxon>Pseudomonadati</taxon>
        <taxon>Pseudomonadota</taxon>
        <taxon>Gammaproteobacteria</taxon>
        <taxon>Chromatiales</taxon>
        <taxon>Chromatiaceae</taxon>
        <taxon>Thiorhodovibrio</taxon>
    </lineage>
</organism>
<dbReference type="Gene3D" id="3.40.1370.10">
    <property type="match status" value="1"/>
</dbReference>
<dbReference type="HOGENOM" id="CLU_041575_5_2_6"/>
<dbReference type="GO" id="GO:0005840">
    <property type="term" value="C:ribosome"/>
    <property type="evidence" value="ECO:0007669"/>
    <property type="project" value="UniProtKB-KW"/>
</dbReference>
<evidence type="ECO:0000313" key="8">
    <source>
        <dbReference type="Proteomes" id="UP000002964"/>
    </source>
</evidence>
<keyword evidence="5" id="KW-0694">RNA-binding</keyword>
<dbReference type="PANTHER" id="PTHR10746:SF6">
    <property type="entry name" value="LARGE RIBOSOMAL SUBUNIT PROTEIN UL4M"/>
    <property type="match status" value="1"/>
</dbReference>
<dbReference type="InterPro" id="IPR013005">
    <property type="entry name" value="Ribosomal_uL4-like"/>
</dbReference>
<comment type="similarity">
    <text evidence="1 5">Belongs to the universal ribosomal protein uL4 family.</text>
</comment>
<proteinExistence type="inferred from homology"/>
<dbReference type="SUPFAM" id="SSF52166">
    <property type="entry name" value="Ribosomal protein L4"/>
    <property type="match status" value="1"/>
</dbReference>
<dbReference type="STRING" id="631362.Thi970DRAFT_01958"/>
<evidence type="ECO:0000256" key="6">
    <source>
        <dbReference type="SAM" id="MobiDB-lite"/>
    </source>
</evidence>
<dbReference type="Proteomes" id="UP000002964">
    <property type="component" value="Unassembled WGS sequence"/>
</dbReference>
<evidence type="ECO:0000256" key="3">
    <source>
        <dbReference type="ARBA" id="ARBA00023274"/>
    </source>
</evidence>
<keyword evidence="8" id="KW-1185">Reference proteome</keyword>
<comment type="function">
    <text evidence="5">Forms part of the polypeptide exit tunnel.</text>
</comment>
<accession>H8Z321</accession>
<dbReference type="NCBIfam" id="TIGR03953">
    <property type="entry name" value="rplD_bact"/>
    <property type="match status" value="1"/>
</dbReference>
<dbReference type="GO" id="GO:0006412">
    <property type="term" value="P:translation"/>
    <property type="evidence" value="ECO:0007669"/>
    <property type="project" value="UniProtKB-UniRule"/>
</dbReference>
<dbReference type="AlphaFoldDB" id="H8Z321"/>